<evidence type="ECO:0000313" key="2">
    <source>
        <dbReference type="EMBL" id="KAJ3992764.1"/>
    </source>
</evidence>
<reference evidence="2" key="1">
    <citation type="submission" date="2022-08" db="EMBL/GenBank/DDBJ databases">
        <authorList>
            <consortium name="DOE Joint Genome Institute"/>
            <person name="Min B."/>
            <person name="Riley R."/>
            <person name="Sierra-Patev S."/>
            <person name="Naranjo-Ortiz M."/>
            <person name="Looney B."/>
            <person name="Konkel Z."/>
            <person name="Slot J.C."/>
            <person name="Sakamoto Y."/>
            <person name="Steenwyk J.L."/>
            <person name="Rokas A."/>
            <person name="Carro J."/>
            <person name="Camarero S."/>
            <person name="Ferreira P."/>
            <person name="Molpeceres G."/>
            <person name="Ruiz-Duenas F.J."/>
            <person name="Serrano A."/>
            <person name="Henrissat B."/>
            <person name="Drula E."/>
            <person name="Hughes K.W."/>
            <person name="Mata J.L."/>
            <person name="Ishikawa N.K."/>
            <person name="Vargas-Isla R."/>
            <person name="Ushijima S."/>
            <person name="Smith C.A."/>
            <person name="Ahrendt S."/>
            <person name="Andreopoulos W."/>
            <person name="He G."/>
            <person name="Labutti K."/>
            <person name="Lipzen A."/>
            <person name="Ng V."/>
            <person name="Sandor L."/>
            <person name="Barry K."/>
            <person name="Martinez A.T."/>
            <person name="Xiao Y."/>
            <person name="Gibbons J.G."/>
            <person name="Terashima K."/>
            <person name="Hibbett D.S."/>
            <person name="Grigoriev I.V."/>
        </authorList>
    </citation>
    <scope>NUCLEOTIDE SEQUENCE</scope>
    <source>
        <strain evidence="2">TFB10827</strain>
    </source>
</reference>
<comment type="caution">
    <text evidence="2">The sequence shown here is derived from an EMBL/GenBank/DDBJ whole genome shotgun (WGS) entry which is preliminary data.</text>
</comment>
<dbReference type="EMBL" id="MU790825">
    <property type="protein sequence ID" value="KAJ3992764.1"/>
    <property type="molecule type" value="Genomic_DNA"/>
</dbReference>
<keyword evidence="3" id="KW-1185">Reference proteome</keyword>
<accession>A0ABQ8Q2T4</accession>
<protein>
    <submittedName>
        <fullName evidence="2">Uncharacterized protein</fullName>
    </submittedName>
</protein>
<organism evidence="2 3">
    <name type="scientific">Lentinula boryana</name>
    <dbReference type="NCBI Taxonomy" id="40481"/>
    <lineage>
        <taxon>Eukaryota</taxon>
        <taxon>Fungi</taxon>
        <taxon>Dikarya</taxon>
        <taxon>Basidiomycota</taxon>
        <taxon>Agaricomycotina</taxon>
        <taxon>Agaricomycetes</taxon>
        <taxon>Agaricomycetidae</taxon>
        <taxon>Agaricales</taxon>
        <taxon>Marasmiineae</taxon>
        <taxon>Omphalotaceae</taxon>
        <taxon>Lentinula</taxon>
    </lineage>
</organism>
<feature type="compositionally biased region" description="Polar residues" evidence="1">
    <location>
        <begin position="52"/>
        <end position="61"/>
    </location>
</feature>
<gene>
    <name evidence="2" type="ORF">F5050DRAFT_1811167</name>
</gene>
<name>A0ABQ8Q2T4_9AGAR</name>
<dbReference type="Proteomes" id="UP001163828">
    <property type="component" value="Unassembled WGS sequence"/>
</dbReference>
<evidence type="ECO:0000313" key="3">
    <source>
        <dbReference type="Proteomes" id="UP001163828"/>
    </source>
</evidence>
<feature type="region of interest" description="Disordered" evidence="1">
    <location>
        <begin position="52"/>
        <end position="84"/>
    </location>
</feature>
<sequence>MTIQARSRARVFDPVAEGRFAKRDPFSHLPLTPVYALTGGLCQGPRQSHLNAFSLPSNQAGDSADESEELMSSGDEAPQEKTMTGGKHVGAVHSALWSVDPTLGSISPEEDAPNGEEAELVGTNPTDYPEFPLQTHARPNSVIYNSSISGAYDGIKCKTSQLFEVVSDSGFSSSESSHNHASSKRKYLLESTREAVLLRISG</sequence>
<proteinExistence type="predicted"/>
<evidence type="ECO:0000256" key="1">
    <source>
        <dbReference type="SAM" id="MobiDB-lite"/>
    </source>
</evidence>